<keyword evidence="8" id="KW-1185">Reference proteome</keyword>
<evidence type="ECO:0000256" key="6">
    <source>
        <dbReference type="SAM" id="Phobius"/>
    </source>
</evidence>
<keyword evidence="4 6" id="KW-1133">Transmembrane helix</keyword>
<evidence type="ECO:0000313" key="7">
    <source>
        <dbReference type="EMBL" id="KAK9202461.1"/>
    </source>
</evidence>
<evidence type="ECO:0000256" key="1">
    <source>
        <dbReference type="ARBA" id="ARBA00004141"/>
    </source>
</evidence>
<comment type="similarity">
    <text evidence="2">Belongs to the cornichon family.</text>
</comment>
<feature type="transmembrane region" description="Helical" evidence="6">
    <location>
        <begin position="7"/>
        <end position="26"/>
    </location>
</feature>
<protein>
    <submittedName>
        <fullName evidence="7">Uncharacterized protein</fullName>
    </submittedName>
</protein>
<sequence>MEDLLGWFLVFIFLISLLGILSYQLMYLTDLEGDYINPYDSAAQINMLVFPEFFTQGTLCILFLITEHWFMFLLSLPYLYFNVRLYRRRQHLVDVTEIYSQLTWEKHLRLYKLCYLIILLVLCIFWYCGSRCFDTLHESLFGLCEVTFKYVIGYFGLLEEISIDQASVLPTSLLTLKWWQHYEIMMFREDVELSENGVVEVATVQMAFLGGQLQEHILILYGQGLYAGHLRCSKYMG</sequence>
<dbReference type="AlphaFoldDB" id="A0AAP0QP23"/>
<dbReference type="EMBL" id="JBCGBO010000005">
    <property type="protein sequence ID" value="KAK9202461.1"/>
    <property type="molecule type" value="Genomic_DNA"/>
</dbReference>
<dbReference type="InterPro" id="IPR003377">
    <property type="entry name" value="Cornichon"/>
</dbReference>
<gene>
    <name evidence="7" type="ORF">WN944_017672</name>
</gene>
<comment type="caution">
    <text evidence="7">The sequence shown here is derived from an EMBL/GenBank/DDBJ whole genome shotgun (WGS) entry which is preliminary data.</text>
</comment>
<reference evidence="7 8" key="1">
    <citation type="submission" date="2024-05" db="EMBL/GenBank/DDBJ databases">
        <title>Haplotype-resolved chromosome-level genome assembly of Huyou (Citrus changshanensis).</title>
        <authorList>
            <person name="Miao C."/>
            <person name="Chen W."/>
            <person name="Wu Y."/>
            <person name="Wang L."/>
            <person name="Zhao S."/>
            <person name="Grierson D."/>
            <person name="Xu C."/>
            <person name="Chen K."/>
        </authorList>
    </citation>
    <scope>NUCLEOTIDE SEQUENCE [LARGE SCALE GENOMIC DNA]</scope>
    <source>
        <strain evidence="7">01-14</strain>
        <tissue evidence="7">Leaf</tissue>
    </source>
</reference>
<dbReference type="Proteomes" id="UP001428341">
    <property type="component" value="Unassembled WGS sequence"/>
</dbReference>
<keyword evidence="3 6" id="KW-0812">Transmembrane</keyword>
<dbReference type="SMART" id="SM01398">
    <property type="entry name" value="Cornichon"/>
    <property type="match status" value="1"/>
</dbReference>
<keyword evidence="5 6" id="KW-0472">Membrane</keyword>
<dbReference type="PANTHER" id="PTHR12290">
    <property type="entry name" value="CORNICHON-RELATED"/>
    <property type="match status" value="1"/>
</dbReference>
<name>A0AAP0QP23_9ROSI</name>
<feature type="transmembrane region" description="Helical" evidence="6">
    <location>
        <begin position="110"/>
        <end position="127"/>
    </location>
</feature>
<dbReference type="GO" id="GO:0016192">
    <property type="term" value="P:vesicle-mediated transport"/>
    <property type="evidence" value="ECO:0007669"/>
    <property type="project" value="InterPro"/>
</dbReference>
<evidence type="ECO:0000256" key="4">
    <source>
        <dbReference type="ARBA" id="ARBA00022989"/>
    </source>
</evidence>
<organism evidence="7 8">
    <name type="scientific">Citrus x changshan-huyou</name>
    <dbReference type="NCBI Taxonomy" id="2935761"/>
    <lineage>
        <taxon>Eukaryota</taxon>
        <taxon>Viridiplantae</taxon>
        <taxon>Streptophyta</taxon>
        <taxon>Embryophyta</taxon>
        <taxon>Tracheophyta</taxon>
        <taxon>Spermatophyta</taxon>
        <taxon>Magnoliopsida</taxon>
        <taxon>eudicotyledons</taxon>
        <taxon>Gunneridae</taxon>
        <taxon>Pentapetalae</taxon>
        <taxon>rosids</taxon>
        <taxon>malvids</taxon>
        <taxon>Sapindales</taxon>
        <taxon>Rutaceae</taxon>
        <taxon>Aurantioideae</taxon>
        <taxon>Citrus</taxon>
    </lineage>
</organism>
<proteinExistence type="inferred from homology"/>
<feature type="transmembrane region" description="Helical" evidence="6">
    <location>
        <begin position="53"/>
        <end position="81"/>
    </location>
</feature>
<evidence type="ECO:0000256" key="2">
    <source>
        <dbReference type="ARBA" id="ARBA00010095"/>
    </source>
</evidence>
<evidence type="ECO:0000256" key="5">
    <source>
        <dbReference type="ARBA" id="ARBA00023136"/>
    </source>
</evidence>
<comment type="subcellular location">
    <subcellularLocation>
        <location evidence="1">Membrane</location>
        <topology evidence="1">Multi-pass membrane protein</topology>
    </subcellularLocation>
</comment>
<evidence type="ECO:0000256" key="3">
    <source>
        <dbReference type="ARBA" id="ARBA00022692"/>
    </source>
</evidence>
<accession>A0AAP0QP23</accession>
<dbReference type="Pfam" id="PF03311">
    <property type="entry name" value="Cornichon"/>
    <property type="match status" value="1"/>
</dbReference>
<dbReference type="GO" id="GO:0016020">
    <property type="term" value="C:membrane"/>
    <property type="evidence" value="ECO:0007669"/>
    <property type="project" value="UniProtKB-SubCell"/>
</dbReference>
<evidence type="ECO:0000313" key="8">
    <source>
        <dbReference type="Proteomes" id="UP001428341"/>
    </source>
</evidence>